<dbReference type="InterPro" id="IPR054202">
    <property type="entry name" value="DUF6907"/>
</dbReference>
<feature type="region of interest" description="Disordered" evidence="1">
    <location>
        <begin position="1"/>
        <end position="23"/>
    </location>
</feature>
<protein>
    <submittedName>
        <fullName evidence="2">DUF6907 domain-containing protein</fullName>
    </submittedName>
</protein>
<evidence type="ECO:0000313" key="3">
    <source>
        <dbReference type="Proteomes" id="UP001595765"/>
    </source>
</evidence>
<keyword evidence="3" id="KW-1185">Reference proteome</keyword>
<reference evidence="3" key="1">
    <citation type="journal article" date="2019" name="Int. J. Syst. Evol. Microbiol.">
        <title>The Global Catalogue of Microorganisms (GCM) 10K type strain sequencing project: providing services to taxonomists for standard genome sequencing and annotation.</title>
        <authorList>
            <consortium name="The Broad Institute Genomics Platform"/>
            <consortium name="The Broad Institute Genome Sequencing Center for Infectious Disease"/>
            <person name="Wu L."/>
            <person name="Ma J."/>
        </authorList>
    </citation>
    <scope>NUCLEOTIDE SEQUENCE [LARGE SCALE GENOMIC DNA]</scope>
    <source>
        <strain evidence="3">CGMCC 4.7237</strain>
    </source>
</reference>
<dbReference type="EMBL" id="JBHSBB010000024">
    <property type="protein sequence ID" value="MFC4035307.1"/>
    <property type="molecule type" value="Genomic_DNA"/>
</dbReference>
<feature type="compositionally biased region" description="Basic and acidic residues" evidence="1">
    <location>
        <begin position="14"/>
        <end position="23"/>
    </location>
</feature>
<feature type="compositionally biased region" description="Polar residues" evidence="1">
    <location>
        <begin position="203"/>
        <end position="213"/>
    </location>
</feature>
<evidence type="ECO:0000313" key="2">
    <source>
        <dbReference type="EMBL" id="MFC4035307.1"/>
    </source>
</evidence>
<dbReference type="RefSeq" id="WP_386435042.1">
    <property type="nucleotide sequence ID" value="NZ_JBHSBB010000024.1"/>
</dbReference>
<feature type="region of interest" description="Disordered" evidence="1">
    <location>
        <begin position="40"/>
        <end position="59"/>
    </location>
</feature>
<dbReference type="Proteomes" id="UP001595765">
    <property type="component" value="Unassembled WGS sequence"/>
</dbReference>
<name>A0ABV8HW39_9ACTN</name>
<sequence length="236" mass="25851">MTEDSASRAALVTDPHDMKQVVPPTREEVASDLVSAEVARLGSPLDPPDMKSASPASGRTWTIGTTAGFTATGYLPAWAEEDPSDSGVPLDELQLRLADINHWTHFDGQTMQVRLPAFGGEASQVGEAQVFRGSIDCNPYAEEPEPRVPVVNLAIIEDFWINDLDPEALGDLAAKLRAQADRLDHEIRPRLIDIRADWAQHRSAQTPLDTGSSDVLDRDVFGSGPQQQDHEPWPER</sequence>
<gene>
    <name evidence="2" type="ORF">ACFO3J_28110</name>
</gene>
<comment type="caution">
    <text evidence="2">The sequence shown here is derived from an EMBL/GenBank/DDBJ whole genome shotgun (WGS) entry which is preliminary data.</text>
</comment>
<organism evidence="2 3">
    <name type="scientific">Streptomyces polygonati</name>
    <dbReference type="NCBI Taxonomy" id="1617087"/>
    <lineage>
        <taxon>Bacteria</taxon>
        <taxon>Bacillati</taxon>
        <taxon>Actinomycetota</taxon>
        <taxon>Actinomycetes</taxon>
        <taxon>Kitasatosporales</taxon>
        <taxon>Streptomycetaceae</taxon>
        <taxon>Streptomyces</taxon>
    </lineage>
</organism>
<evidence type="ECO:0000256" key="1">
    <source>
        <dbReference type="SAM" id="MobiDB-lite"/>
    </source>
</evidence>
<accession>A0ABV8HW39</accession>
<proteinExistence type="predicted"/>
<feature type="region of interest" description="Disordered" evidence="1">
    <location>
        <begin position="203"/>
        <end position="236"/>
    </location>
</feature>
<dbReference type="Pfam" id="PF21848">
    <property type="entry name" value="DUF6907"/>
    <property type="match status" value="1"/>
</dbReference>